<feature type="signal peptide" evidence="2">
    <location>
        <begin position="1"/>
        <end position="20"/>
    </location>
</feature>
<protein>
    <submittedName>
        <fullName evidence="3">Uncharacterized protein</fullName>
    </submittedName>
</protein>
<evidence type="ECO:0000256" key="2">
    <source>
        <dbReference type="SAM" id="SignalP"/>
    </source>
</evidence>
<keyword evidence="4" id="KW-1185">Reference proteome</keyword>
<evidence type="ECO:0000313" key="4">
    <source>
        <dbReference type="Proteomes" id="UP001501556"/>
    </source>
</evidence>
<feature type="region of interest" description="Disordered" evidence="1">
    <location>
        <begin position="22"/>
        <end position="43"/>
    </location>
</feature>
<keyword evidence="2" id="KW-0732">Signal</keyword>
<dbReference type="Proteomes" id="UP001501556">
    <property type="component" value="Unassembled WGS sequence"/>
</dbReference>
<dbReference type="EMBL" id="BAABDI010000031">
    <property type="protein sequence ID" value="GAA3987338.1"/>
    <property type="molecule type" value="Genomic_DNA"/>
</dbReference>
<reference evidence="4" key="1">
    <citation type="journal article" date="2019" name="Int. J. Syst. Evol. Microbiol.">
        <title>The Global Catalogue of Microorganisms (GCM) 10K type strain sequencing project: providing services to taxonomists for standard genome sequencing and annotation.</title>
        <authorList>
            <consortium name="The Broad Institute Genomics Platform"/>
            <consortium name="The Broad Institute Genome Sequencing Center for Infectious Disease"/>
            <person name="Wu L."/>
            <person name="Ma J."/>
        </authorList>
    </citation>
    <scope>NUCLEOTIDE SEQUENCE [LARGE SCALE GENOMIC DNA]</scope>
    <source>
        <strain evidence="4">JCM 17217</strain>
    </source>
</reference>
<evidence type="ECO:0000313" key="3">
    <source>
        <dbReference type="EMBL" id="GAA3987338.1"/>
    </source>
</evidence>
<name>A0ABP7QTY2_9BACT</name>
<feature type="chain" id="PRO_5045319943" evidence="2">
    <location>
        <begin position="21"/>
        <end position="195"/>
    </location>
</feature>
<comment type="caution">
    <text evidence="3">The sequence shown here is derived from an EMBL/GenBank/DDBJ whole genome shotgun (WGS) entry which is preliminary data.</text>
</comment>
<evidence type="ECO:0000256" key="1">
    <source>
        <dbReference type="SAM" id="MobiDB-lite"/>
    </source>
</evidence>
<dbReference type="RefSeq" id="WP_345126402.1">
    <property type="nucleotide sequence ID" value="NZ_BAABDI010000031.1"/>
</dbReference>
<sequence>MKNTPLLAALLLALPLAAAAQTTPPKTTTQPAAPTKTTAATQQVTEVTEELDPATGKVIRRTTRTTTVPVGTPLPGGTPTTTTPASTSTSLNDGPASDSQVSDFFRERIVVSKLSAPALLGTYGRFIEKVRNDRQSWTPTNWAAAAAVMSSLNARYEQLRNGYSLDDKLTIRSQQAEFQALRTARQISTQVSDKL</sequence>
<organism evidence="3 4">
    <name type="scientific">Hymenobacter antarcticus</name>
    <dbReference type="NCBI Taxonomy" id="486270"/>
    <lineage>
        <taxon>Bacteria</taxon>
        <taxon>Pseudomonadati</taxon>
        <taxon>Bacteroidota</taxon>
        <taxon>Cytophagia</taxon>
        <taxon>Cytophagales</taxon>
        <taxon>Hymenobacteraceae</taxon>
        <taxon>Hymenobacter</taxon>
    </lineage>
</organism>
<accession>A0ABP7QTY2</accession>
<proteinExistence type="predicted"/>
<feature type="region of interest" description="Disordered" evidence="1">
    <location>
        <begin position="64"/>
        <end position="99"/>
    </location>
</feature>
<gene>
    <name evidence="3" type="ORF">GCM10022407_35060</name>
</gene>
<feature type="compositionally biased region" description="Low complexity" evidence="1">
    <location>
        <begin position="64"/>
        <end position="91"/>
    </location>
</feature>